<evidence type="ECO:0000313" key="1">
    <source>
        <dbReference type="EMBL" id="KAF2664295.1"/>
    </source>
</evidence>
<accession>A0A6A6TW19</accession>
<dbReference type="EMBL" id="MU004243">
    <property type="protein sequence ID" value="KAF2664295.1"/>
    <property type="molecule type" value="Genomic_DNA"/>
</dbReference>
<organism evidence="1 2">
    <name type="scientific">Microthyrium microscopicum</name>
    <dbReference type="NCBI Taxonomy" id="703497"/>
    <lineage>
        <taxon>Eukaryota</taxon>
        <taxon>Fungi</taxon>
        <taxon>Dikarya</taxon>
        <taxon>Ascomycota</taxon>
        <taxon>Pezizomycotina</taxon>
        <taxon>Dothideomycetes</taxon>
        <taxon>Dothideomycetes incertae sedis</taxon>
        <taxon>Microthyriales</taxon>
        <taxon>Microthyriaceae</taxon>
        <taxon>Microthyrium</taxon>
    </lineage>
</organism>
<gene>
    <name evidence="1" type="ORF">BT63DRAFT_460600</name>
</gene>
<dbReference type="Proteomes" id="UP000799302">
    <property type="component" value="Unassembled WGS sequence"/>
</dbReference>
<reference evidence="1" key="1">
    <citation type="journal article" date="2020" name="Stud. Mycol.">
        <title>101 Dothideomycetes genomes: a test case for predicting lifestyles and emergence of pathogens.</title>
        <authorList>
            <person name="Haridas S."/>
            <person name="Albert R."/>
            <person name="Binder M."/>
            <person name="Bloem J."/>
            <person name="Labutti K."/>
            <person name="Salamov A."/>
            <person name="Andreopoulos B."/>
            <person name="Baker S."/>
            <person name="Barry K."/>
            <person name="Bills G."/>
            <person name="Bluhm B."/>
            <person name="Cannon C."/>
            <person name="Castanera R."/>
            <person name="Culley D."/>
            <person name="Daum C."/>
            <person name="Ezra D."/>
            <person name="Gonzalez J."/>
            <person name="Henrissat B."/>
            <person name="Kuo A."/>
            <person name="Liang C."/>
            <person name="Lipzen A."/>
            <person name="Lutzoni F."/>
            <person name="Magnuson J."/>
            <person name="Mondo S."/>
            <person name="Nolan M."/>
            <person name="Ohm R."/>
            <person name="Pangilinan J."/>
            <person name="Park H.-J."/>
            <person name="Ramirez L."/>
            <person name="Alfaro M."/>
            <person name="Sun H."/>
            <person name="Tritt A."/>
            <person name="Yoshinaga Y."/>
            <person name="Zwiers L.-H."/>
            <person name="Turgeon B."/>
            <person name="Goodwin S."/>
            <person name="Spatafora J."/>
            <person name="Crous P."/>
            <person name="Grigoriev I."/>
        </authorList>
    </citation>
    <scope>NUCLEOTIDE SEQUENCE</scope>
    <source>
        <strain evidence="1">CBS 115976</strain>
    </source>
</reference>
<dbReference type="AlphaFoldDB" id="A0A6A6TW19"/>
<proteinExistence type="predicted"/>
<name>A0A6A6TW19_9PEZI</name>
<keyword evidence="2" id="KW-1185">Reference proteome</keyword>
<sequence>MSDDDSAFTIRGYRITEVNPRTERITLHNGNSGLFLLPAEVRVQIWELLEIDSEHTGRQNTRTIVGQDLTRLSLVCRALFIDFRIHRIPRTFQDVRVPLHRLLVPGDALNTLANNLRRFQTPPAYFEAITHMSLRLTPDPEYSVRQSRHHLHARHFGENVSAMVRLLVNTLPNLRDLVVLPYCLPFNRNLHVEQQDHYMPTTAILGRVLQDLRRLVMGGRHIMVRNMQVRVYHPTGNNRPRPAGALRFRPEEHIIGATTWNHPELLTITIMVDADQITDPALSVWGETILRYTR</sequence>
<evidence type="ECO:0000313" key="2">
    <source>
        <dbReference type="Proteomes" id="UP000799302"/>
    </source>
</evidence>
<protein>
    <submittedName>
        <fullName evidence="1">Uncharacterized protein</fullName>
    </submittedName>
</protein>